<protein>
    <submittedName>
        <fullName evidence="1 3">Uncharacterized protein</fullName>
    </submittedName>
</protein>
<proteinExistence type="predicted"/>
<dbReference type="RefSeq" id="XP_033571926.1">
    <property type="nucleotide sequence ID" value="XM_033712742.1"/>
</dbReference>
<reference evidence="1 3" key="1">
    <citation type="journal article" date="2020" name="Stud. Mycol.">
        <title>101 Dothideomycetes genomes: a test case for predicting lifestyles and emergence of pathogens.</title>
        <authorList>
            <person name="Haridas S."/>
            <person name="Albert R."/>
            <person name="Binder M."/>
            <person name="Bloem J."/>
            <person name="Labutti K."/>
            <person name="Salamov A."/>
            <person name="Andreopoulos B."/>
            <person name="Baker S."/>
            <person name="Barry K."/>
            <person name="Bills G."/>
            <person name="Bluhm B."/>
            <person name="Cannon C."/>
            <person name="Castanera R."/>
            <person name="Culley D."/>
            <person name="Daum C."/>
            <person name="Ezra D."/>
            <person name="Gonzalez J."/>
            <person name="Henrissat B."/>
            <person name="Kuo A."/>
            <person name="Liang C."/>
            <person name="Lipzen A."/>
            <person name="Lutzoni F."/>
            <person name="Magnuson J."/>
            <person name="Mondo S."/>
            <person name="Nolan M."/>
            <person name="Ohm R."/>
            <person name="Pangilinan J."/>
            <person name="Park H.-J."/>
            <person name="Ramirez L."/>
            <person name="Alfaro M."/>
            <person name="Sun H."/>
            <person name="Tritt A."/>
            <person name="Yoshinaga Y."/>
            <person name="Zwiers L.-H."/>
            <person name="Turgeon B."/>
            <person name="Goodwin S."/>
            <person name="Spatafora J."/>
            <person name="Crous P."/>
            <person name="Grigoriev I."/>
        </authorList>
    </citation>
    <scope>NUCLEOTIDE SEQUENCE</scope>
    <source>
        <strain evidence="1 3">CBS 304.34</strain>
    </source>
</reference>
<reference evidence="3" key="3">
    <citation type="submission" date="2025-04" db="UniProtKB">
        <authorList>
            <consortium name="RefSeq"/>
        </authorList>
    </citation>
    <scope>IDENTIFICATION</scope>
    <source>
        <strain evidence="3">CBS 304.34</strain>
    </source>
</reference>
<sequence>MTGRSINNLSISRYIIQVLDRWAAKQPYFEDVYRSLLFGSLILIHDMASNIEDVEVQFLPNTRFVQSVATVNLLQDTWNLAKEAWPPMIHLDTLRP</sequence>
<organism evidence="1">
    <name type="scientific">Mytilinidion resinicola</name>
    <dbReference type="NCBI Taxonomy" id="574789"/>
    <lineage>
        <taxon>Eukaryota</taxon>
        <taxon>Fungi</taxon>
        <taxon>Dikarya</taxon>
        <taxon>Ascomycota</taxon>
        <taxon>Pezizomycotina</taxon>
        <taxon>Dothideomycetes</taxon>
        <taxon>Pleosporomycetidae</taxon>
        <taxon>Mytilinidiales</taxon>
        <taxon>Mytilinidiaceae</taxon>
        <taxon>Mytilinidion</taxon>
    </lineage>
</organism>
<dbReference type="OrthoDB" id="10528900at2759"/>
<keyword evidence="2" id="KW-1185">Reference proteome</keyword>
<reference evidence="3" key="2">
    <citation type="submission" date="2020-04" db="EMBL/GenBank/DDBJ databases">
        <authorList>
            <consortium name="NCBI Genome Project"/>
        </authorList>
    </citation>
    <scope>NUCLEOTIDE SEQUENCE</scope>
    <source>
        <strain evidence="3">CBS 304.34</strain>
    </source>
</reference>
<dbReference type="Proteomes" id="UP000504636">
    <property type="component" value="Unplaced"/>
</dbReference>
<evidence type="ECO:0000313" key="1">
    <source>
        <dbReference type="EMBL" id="KAF2804962.1"/>
    </source>
</evidence>
<evidence type="ECO:0000313" key="2">
    <source>
        <dbReference type="Proteomes" id="UP000504636"/>
    </source>
</evidence>
<gene>
    <name evidence="1 3" type="ORF">BDZ99DRAFT_146319</name>
</gene>
<evidence type="ECO:0000313" key="3">
    <source>
        <dbReference type="RefSeq" id="XP_033571926.1"/>
    </source>
</evidence>
<dbReference type="GeneID" id="54453635"/>
<dbReference type="EMBL" id="MU003711">
    <property type="protein sequence ID" value="KAF2804962.1"/>
    <property type="molecule type" value="Genomic_DNA"/>
</dbReference>
<accession>A0A6A6Y821</accession>
<dbReference type="AlphaFoldDB" id="A0A6A6Y821"/>
<name>A0A6A6Y821_9PEZI</name>